<organism evidence="3 4">
    <name type="scientific">Kangiella profundi</name>
    <dbReference type="NCBI Taxonomy" id="1561924"/>
    <lineage>
        <taxon>Bacteria</taxon>
        <taxon>Pseudomonadati</taxon>
        <taxon>Pseudomonadota</taxon>
        <taxon>Gammaproteobacteria</taxon>
        <taxon>Kangiellales</taxon>
        <taxon>Kangiellaceae</taxon>
        <taxon>Kangiella</taxon>
    </lineage>
</organism>
<dbReference type="PROSITE" id="PS01031">
    <property type="entry name" value="SHSP"/>
    <property type="match status" value="1"/>
</dbReference>
<dbReference type="RefSeq" id="WP_106646281.1">
    <property type="nucleotide sequence ID" value="NZ_BMGO01000002.1"/>
</dbReference>
<dbReference type="Pfam" id="PF00011">
    <property type="entry name" value="HSP20"/>
    <property type="match status" value="1"/>
</dbReference>
<dbReference type="Proteomes" id="UP000232693">
    <property type="component" value="Chromosome"/>
</dbReference>
<dbReference type="InterPro" id="IPR008978">
    <property type="entry name" value="HSP20-like_chaperone"/>
</dbReference>
<dbReference type="SUPFAM" id="SSF49764">
    <property type="entry name" value="HSP20-like chaperones"/>
    <property type="match status" value="1"/>
</dbReference>
<evidence type="ECO:0000256" key="1">
    <source>
        <dbReference type="PROSITE-ProRule" id="PRU00285"/>
    </source>
</evidence>
<evidence type="ECO:0000313" key="3">
    <source>
        <dbReference type="EMBL" id="AUD78410.1"/>
    </source>
</evidence>
<sequence length="140" mass="16378">MQLSKWKPFSNIESFMNFPVSGLFDEMSNGFGNEWRPAVDFIEKADEFLVKAELPEVKKEDVKINIENNILSVQGERRYEEKDEKQHRLERFYGSFTRSFTLPDNIDTDQCKAEFKDGMLNIHLPKRAGSEKPKKSIKIN</sequence>
<dbReference type="EMBL" id="CP025120">
    <property type="protein sequence ID" value="AUD78410.1"/>
    <property type="molecule type" value="Genomic_DNA"/>
</dbReference>
<dbReference type="PANTHER" id="PTHR11527">
    <property type="entry name" value="HEAT-SHOCK PROTEIN 20 FAMILY MEMBER"/>
    <property type="match status" value="1"/>
</dbReference>
<accession>A0A2K9A6P9</accession>
<evidence type="ECO:0000256" key="2">
    <source>
        <dbReference type="RuleBase" id="RU003616"/>
    </source>
</evidence>
<gene>
    <name evidence="3" type="ORF">CW740_03755</name>
</gene>
<comment type="similarity">
    <text evidence="1 2">Belongs to the small heat shock protein (HSP20) family.</text>
</comment>
<dbReference type="InterPro" id="IPR031107">
    <property type="entry name" value="Small_HSP"/>
</dbReference>
<reference evidence="3 4" key="1">
    <citation type="submission" date="2017-12" db="EMBL/GenBank/DDBJ databases">
        <title>Kangiella profundi FT102 completed genome.</title>
        <authorList>
            <person name="Xu J."/>
            <person name="Wang J."/>
            <person name="Lu Y."/>
        </authorList>
    </citation>
    <scope>NUCLEOTIDE SEQUENCE [LARGE SCALE GENOMIC DNA]</scope>
    <source>
        <strain evidence="3 4">FT102</strain>
    </source>
</reference>
<dbReference type="InterPro" id="IPR002068">
    <property type="entry name" value="A-crystallin/Hsp20_dom"/>
</dbReference>
<dbReference type="AlphaFoldDB" id="A0A2K9A6P9"/>
<dbReference type="Gene3D" id="2.60.40.790">
    <property type="match status" value="1"/>
</dbReference>
<name>A0A2K9A6P9_9GAMM</name>
<dbReference type="KEGG" id="kpd:CW740_03755"/>
<protein>
    <submittedName>
        <fullName evidence="3">Heat-shock protein Hsp20</fullName>
    </submittedName>
</protein>
<keyword evidence="4" id="KW-1185">Reference proteome</keyword>
<dbReference type="OrthoDB" id="9792695at2"/>
<evidence type="ECO:0000313" key="4">
    <source>
        <dbReference type="Proteomes" id="UP000232693"/>
    </source>
</evidence>
<dbReference type="InterPro" id="IPR007052">
    <property type="entry name" value="CS_dom"/>
</dbReference>
<proteinExistence type="inferred from homology"/>
<dbReference type="PROSITE" id="PS51203">
    <property type="entry name" value="CS"/>
    <property type="match status" value="1"/>
</dbReference>
<dbReference type="CDD" id="cd06464">
    <property type="entry name" value="ACD_sHsps-like"/>
    <property type="match status" value="1"/>
</dbReference>